<dbReference type="NCBIfam" id="NF009790">
    <property type="entry name" value="PRK13282.1"/>
    <property type="match status" value="1"/>
</dbReference>
<name>A0A222MW47_9BACT</name>
<dbReference type="InterPro" id="IPR024046">
    <property type="entry name" value="Flagellar_assmbl_FliW_dom_sf"/>
</dbReference>
<dbReference type="GO" id="GO:0005737">
    <property type="term" value="C:cytoplasm"/>
    <property type="evidence" value="ECO:0007669"/>
    <property type="project" value="UniProtKB-SubCell"/>
</dbReference>
<keyword evidence="2 5" id="KW-1005">Bacterial flagellum biogenesis</keyword>
<keyword evidence="6" id="KW-0966">Cell projection</keyword>
<dbReference type="Proteomes" id="UP000201169">
    <property type="component" value="Chromosome"/>
</dbReference>
<dbReference type="GO" id="GO:0044780">
    <property type="term" value="P:bacterial-type flagellum assembly"/>
    <property type="evidence" value="ECO:0007669"/>
    <property type="project" value="UniProtKB-UniRule"/>
</dbReference>
<dbReference type="KEGG" id="cavi:CAV_0621"/>
<keyword evidence="4 5" id="KW-0143">Chaperone</keyword>
<accession>A0A222MW47</accession>
<dbReference type="InterPro" id="IPR003775">
    <property type="entry name" value="Flagellar_assembly_factor_FliW"/>
</dbReference>
<evidence type="ECO:0000256" key="2">
    <source>
        <dbReference type="ARBA" id="ARBA00022795"/>
    </source>
</evidence>
<evidence type="ECO:0000313" key="7">
    <source>
        <dbReference type="Proteomes" id="UP000201169"/>
    </source>
</evidence>
<keyword evidence="3 5" id="KW-0810">Translation regulation</keyword>
<organism evidence="6 7">
    <name type="scientific">Campylobacter avium LMG 24591</name>
    <dbReference type="NCBI Taxonomy" id="522484"/>
    <lineage>
        <taxon>Bacteria</taxon>
        <taxon>Pseudomonadati</taxon>
        <taxon>Campylobacterota</taxon>
        <taxon>Epsilonproteobacteria</taxon>
        <taxon>Campylobacterales</taxon>
        <taxon>Campylobacteraceae</taxon>
        <taxon>Campylobacter</taxon>
    </lineage>
</organism>
<evidence type="ECO:0000256" key="3">
    <source>
        <dbReference type="ARBA" id="ARBA00022845"/>
    </source>
</evidence>
<keyword evidence="6" id="KW-0969">Cilium</keyword>
<proteinExistence type="inferred from homology"/>
<evidence type="ECO:0000256" key="1">
    <source>
        <dbReference type="ARBA" id="ARBA00022490"/>
    </source>
</evidence>
<dbReference type="AlphaFoldDB" id="A0A222MW47"/>
<keyword evidence="1 5" id="KW-0963">Cytoplasm</keyword>
<comment type="function">
    <text evidence="5">Acts as an anti-CsrA protein, binds CsrA and prevents it from repressing translation of its target genes, one of which is flagellin. Binds to flagellin and participates in the assembly of the flagellum.</text>
</comment>
<dbReference type="Gene3D" id="2.30.290.10">
    <property type="entry name" value="BH3618-like"/>
    <property type="match status" value="1"/>
</dbReference>
<keyword evidence="6" id="KW-0282">Flagellum</keyword>
<dbReference type="GO" id="GO:0006417">
    <property type="term" value="P:regulation of translation"/>
    <property type="evidence" value="ECO:0007669"/>
    <property type="project" value="UniProtKB-KW"/>
</dbReference>
<gene>
    <name evidence="5 6" type="primary">fliW</name>
    <name evidence="6" type="ORF">CAV_0621</name>
</gene>
<reference evidence="6 7" key="1">
    <citation type="submission" date="2017-07" db="EMBL/GenBank/DDBJ databases">
        <title>Analysis of two Campylobacter avium genomes and identification of a novel hippuricase gene.</title>
        <authorList>
            <person name="Miller W.G."/>
            <person name="Chapman M.H."/>
            <person name="Yee E."/>
            <person name="Revez J."/>
            <person name="Bono J.L."/>
            <person name="Rossi M."/>
        </authorList>
    </citation>
    <scope>NUCLEOTIDE SEQUENCE [LARGE SCALE GENOMIC DNA]</scope>
    <source>
        <strain evidence="6 7">LMG 24591</strain>
    </source>
</reference>
<keyword evidence="7" id="KW-1185">Reference proteome</keyword>
<dbReference type="PANTHER" id="PTHR39190">
    <property type="entry name" value="FLAGELLAR ASSEMBLY FACTOR FLIW"/>
    <property type="match status" value="1"/>
</dbReference>
<evidence type="ECO:0000256" key="5">
    <source>
        <dbReference type="HAMAP-Rule" id="MF_01185"/>
    </source>
</evidence>
<evidence type="ECO:0000256" key="4">
    <source>
        <dbReference type="ARBA" id="ARBA00023186"/>
    </source>
</evidence>
<dbReference type="EMBL" id="CP022347">
    <property type="protein sequence ID" value="ASQ30287.1"/>
    <property type="molecule type" value="Genomic_DNA"/>
</dbReference>
<protein>
    <recommendedName>
        <fullName evidence="5">Flagellar assembly factor FliW</fullName>
    </recommendedName>
</protein>
<comment type="subcellular location">
    <subcellularLocation>
        <location evidence="5">Cytoplasm</location>
    </subcellularLocation>
</comment>
<comment type="subunit">
    <text evidence="5">Interacts with translational regulator CsrA and flagellin(s).</text>
</comment>
<dbReference type="PANTHER" id="PTHR39190:SF1">
    <property type="entry name" value="FLAGELLAR ASSEMBLY FACTOR FLIW"/>
    <property type="match status" value="1"/>
</dbReference>
<dbReference type="HAMAP" id="MF_01185">
    <property type="entry name" value="FliW"/>
    <property type="match status" value="1"/>
</dbReference>
<comment type="similarity">
    <text evidence="5">Belongs to the FliW family.</text>
</comment>
<dbReference type="Pfam" id="PF02623">
    <property type="entry name" value="FliW"/>
    <property type="match status" value="1"/>
</dbReference>
<dbReference type="OrthoDB" id="5372942at2"/>
<dbReference type="RefSeq" id="WP_094325054.1">
    <property type="nucleotide sequence ID" value="NZ_CP022347.1"/>
</dbReference>
<sequence>MKLNVKCPILGFEDTKTVEFSNIDDIFSKVQSLDGNEFTFILIDSQLIRPGYDFDIPLYYQELLNLNKDSKRQAFIIVALHEQDINDSRLNFLAPVLVNWDTNSMVQIILDPNSYPDYFQAEKISNYMKKDKDESKEQK</sequence>
<evidence type="ECO:0000313" key="6">
    <source>
        <dbReference type="EMBL" id="ASQ30287.1"/>
    </source>
</evidence>
<dbReference type="SUPFAM" id="SSF141457">
    <property type="entry name" value="BH3618-like"/>
    <property type="match status" value="1"/>
</dbReference>